<organism evidence="1 2">
    <name type="scientific">Pelobates cultripes</name>
    <name type="common">Western spadefoot toad</name>
    <dbReference type="NCBI Taxonomy" id="61616"/>
    <lineage>
        <taxon>Eukaryota</taxon>
        <taxon>Metazoa</taxon>
        <taxon>Chordata</taxon>
        <taxon>Craniata</taxon>
        <taxon>Vertebrata</taxon>
        <taxon>Euteleostomi</taxon>
        <taxon>Amphibia</taxon>
        <taxon>Batrachia</taxon>
        <taxon>Anura</taxon>
        <taxon>Pelobatoidea</taxon>
        <taxon>Pelobatidae</taxon>
        <taxon>Pelobates</taxon>
    </lineage>
</organism>
<dbReference type="Proteomes" id="UP001295444">
    <property type="component" value="Chromosome 06"/>
</dbReference>
<name>A0AAD1WAA2_PELCU</name>
<feature type="non-terminal residue" evidence="1">
    <location>
        <position position="110"/>
    </location>
</feature>
<feature type="non-terminal residue" evidence="1">
    <location>
        <position position="1"/>
    </location>
</feature>
<dbReference type="PANTHER" id="PTHR19446">
    <property type="entry name" value="REVERSE TRANSCRIPTASES"/>
    <property type="match status" value="1"/>
</dbReference>
<evidence type="ECO:0000313" key="1">
    <source>
        <dbReference type="EMBL" id="CAH2301666.1"/>
    </source>
</evidence>
<evidence type="ECO:0000313" key="2">
    <source>
        <dbReference type="Proteomes" id="UP001295444"/>
    </source>
</evidence>
<sequence length="110" mass="11960">GQQQTLQAPIIVQEIHSIIAALPTGKLPGLDGLSNQYYKTYSRTLGPHLQNSFQAMLPAGAALSEMLMAHIATLPKPGKLPNRAQNLRPISLLNTDILADIMLTIVYDDQ</sequence>
<dbReference type="AlphaFoldDB" id="A0AAD1WAA2"/>
<dbReference type="EMBL" id="OW240917">
    <property type="protein sequence ID" value="CAH2301666.1"/>
    <property type="molecule type" value="Genomic_DNA"/>
</dbReference>
<proteinExistence type="predicted"/>
<keyword evidence="2" id="KW-1185">Reference proteome</keyword>
<gene>
    <name evidence="1" type="ORF">PECUL_23A009297</name>
</gene>
<reference evidence="1" key="1">
    <citation type="submission" date="2022-03" db="EMBL/GenBank/DDBJ databases">
        <authorList>
            <person name="Alioto T."/>
            <person name="Alioto T."/>
            <person name="Gomez Garrido J."/>
        </authorList>
    </citation>
    <scope>NUCLEOTIDE SEQUENCE</scope>
</reference>
<accession>A0AAD1WAA2</accession>
<protein>
    <submittedName>
        <fullName evidence="1">Uncharacterized protein</fullName>
    </submittedName>
</protein>